<feature type="non-terminal residue" evidence="1">
    <location>
        <position position="1"/>
    </location>
</feature>
<evidence type="ECO:0000313" key="1">
    <source>
        <dbReference type="EMBL" id="CAG8752326.1"/>
    </source>
</evidence>
<feature type="non-terminal residue" evidence="1">
    <location>
        <position position="75"/>
    </location>
</feature>
<proteinExistence type="predicted"/>
<gene>
    <name evidence="1" type="ORF">RFULGI_LOCUS13696</name>
</gene>
<comment type="caution">
    <text evidence="1">The sequence shown here is derived from an EMBL/GenBank/DDBJ whole genome shotgun (WGS) entry which is preliminary data.</text>
</comment>
<sequence length="75" mass="8706">ENQAKEQELVEELQHQIDALRIRIPISQFTDEDFVQGATEIEQEEEEEVEIIEPTLTAKEKLAILRDALKIVTEM</sequence>
<accession>A0A9N9IVB5</accession>
<dbReference type="AlphaFoldDB" id="A0A9N9IVB5"/>
<dbReference type="EMBL" id="CAJVPZ010036887">
    <property type="protein sequence ID" value="CAG8752326.1"/>
    <property type="molecule type" value="Genomic_DNA"/>
</dbReference>
<evidence type="ECO:0000313" key="2">
    <source>
        <dbReference type="Proteomes" id="UP000789396"/>
    </source>
</evidence>
<organism evidence="1 2">
    <name type="scientific">Racocetra fulgida</name>
    <dbReference type="NCBI Taxonomy" id="60492"/>
    <lineage>
        <taxon>Eukaryota</taxon>
        <taxon>Fungi</taxon>
        <taxon>Fungi incertae sedis</taxon>
        <taxon>Mucoromycota</taxon>
        <taxon>Glomeromycotina</taxon>
        <taxon>Glomeromycetes</taxon>
        <taxon>Diversisporales</taxon>
        <taxon>Gigasporaceae</taxon>
        <taxon>Racocetra</taxon>
    </lineage>
</organism>
<reference evidence="1" key="1">
    <citation type="submission" date="2021-06" db="EMBL/GenBank/DDBJ databases">
        <authorList>
            <person name="Kallberg Y."/>
            <person name="Tangrot J."/>
            <person name="Rosling A."/>
        </authorList>
    </citation>
    <scope>NUCLEOTIDE SEQUENCE</scope>
    <source>
        <strain evidence="1">IN212</strain>
    </source>
</reference>
<protein>
    <submittedName>
        <fullName evidence="1">19596_t:CDS:1</fullName>
    </submittedName>
</protein>
<dbReference type="Proteomes" id="UP000789396">
    <property type="component" value="Unassembled WGS sequence"/>
</dbReference>
<name>A0A9N9IVB5_9GLOM</name>
<keyword evidence="2" id="KW-1185">Reference proteome</keyword>